<dbReference type="OrthoDB" id="77427at2759"/>
<dbReference type="EMBL" id="NBNE01001561">
    <property type="protein sequence ID" value="OWZ13502.1"/>
    <property type="molecule type" value="Genomic_DNA"/>
</dbReference>
<reference evidence="2" key="1">
    <citation type="submission" date="2017-03" db="EMBL/GenBank/DDBJ databases">
        <title>Phytopthora megakarya and P. palmivora, two closely related causual agents of cacao black pod achieved similar genome size and gene model numbers by different mechanisms.</title>
        <authorList>
            <person name="Ali S."/>
            <person name="Shao J."/>
            <person name="Larry D.J."/>
            <person name="Kronmiller B."/>
            <person name="Shen D."/>
            <person name="Strem M.D."/>
            <person name="Melnick R.L."/>
            <person name="Guiltinan M.J."/>
            <person name="Tyler B.M."/>
            <person name="Meinhardt L.W."/>
            <person name="Bailey B.A."/>
        </authorList>
    </citation>
    <scope>NUCLEOTIDE SEQUENCE [LARGE SCALE GENOMIC DNA]</scope>
    <source>
        <strain evidence="2">zdho120</strain>
    </source>
</reference>
<name>A0A225W7D8_9STRA</name>
<dbReference type="PANTHER" id="PTHR35076">
    <property type="entry name" value="TUBULIN EPSILON AND DELTA COMPLEX PROTEIN 1"/>
    <property type="match status" value="1"/>
</dbReference>
<sequence>TPRFGYLLRLGFESIGAQYASIELLRKAKKGQTTEHEYWTLWRLLHDLVLVVLADFQVDSREMERMNDVETLESELRDPQLHALQMELVRFYLYEWGFVCTAFYSETVRPSSQVLLLALAWLLAFSTFFERQQQYILEVCVDITTCFCIN</sequence>
<dbReference type="AlphaFoldDB" id="A0A225W7D8"/>
<keyword evidence="2" id="KW-1185">Reference proteome</keyword>
<proteinExistence type="predicted"/>
<dbReference type="Proteomes" id="UP000198211">
    <property type="component" value="Unassembled WGS sequence"/>
</dbReference>
<organism evidence="1 2">
    <name type="scientific">Phytophthora megakarya</name>
    <dbReference type="NCBI Taxonomy" id="4795"/>
    <lineage>
        <taxon>Eukaryota</taxon>
        <taxon>Sar</taxon>
        <taxon>Stramenopiles</taxon>
        <taxon>Oomycota</taxon>
        <taxon>Peronosporomycetes</taxon>
        <taxon>Peronosporales</taxon>
        <taxon>Peronosporaceae</taxon>
        <taxon>Phytophthora</taxon>
    </lineage>
</organism>
<comment type="caution">
    <text evidence="1">The sequence shown here is derived from an EMBL/GenBank/DDBJ whole genome shotgun (WGS) entry which is preliminary data.</text>
</comment>
<evidence type="ECO:0000313" key="2">
    <source>
        <dbReference type="Proteomes" id="UP000198211"/>
    </source>
</evidence>
<feature type="non-terminal residue" evidence="1">
    <location>
        <position position="1"/>
    </location>
</feature>
<accession>A0A225W7D8</accession>
<protein>
    <submittedName>
        <fullName evidence="1">Uncharacterized protein</fullName>
    </submittedName>
</protein>
<dbReference type="PANTHER" id="PTHR35076:SF1">
    <property type="entry name" value="TUBULIN EPSILON AND DELTA COMPLEX PROTEIN 1"/>
    <property type="match status" value="1"/>
</dbReference>
<dbReference type="InterPro" id="IPR043535">
    <property type="entry name" value="TEDC1"/>
</dbReference>
<evidence type="ECO:0000313" key="1">
    <source>
        <dbReference type="EMBL" id="OWZ13502.1"/>
    </source>
</evidence>
<gene>
    <name evidence="1" type="ORF">PHMEG_00013157</name>
</gene>